<gene>
    <name evidence="1" type="ORF">CK203_117261</name>
</gene>
<dbReference type="EMBL" id="QGNW01001019">
    <property type="protein sequence ID" value="RVW57799.1"/>
    <property type="molecule type" value="Genomic_DNA"/>
</dbReference>
<evidence type="ECO:0000313" key="2">
    <source>
        <dbReference type="Proteomes" id="UP000288805"/>
    </source>
</evidence>
<protein>
    <submittedName>
        <fullName evidence="1">Uncharacterized protein</fullName>
    </submittedName>
</protein>
<sequence>MSTPSRSQSSTMGSKCYFGWRESMERRQRENDQQMRNAEFPLAHMMRSEEEFSPNHEVQLDEIFDSTQVSTKRRCDRRSRLSDAMQVGLGP</sequence>
<proteinExistence type="predicted"/>
<accession>A0A438FCT5</accession>
<comment type="caution">
    <text evidence="1">The sequence shown here is derived from an EMBL/GenBank/DDBJ whole genome shotgun (WGS) entry which is preliminary data.</text>
</comment>
<evidence type="ECO:0000313" key="1">
    <source>
        <dbReference type="EMBL" id="RVW57799.1"/>
    </source>
</evidence>
<dbReference type="Proteomes" id="UP000288805">
    <property type="component" value="Unassembled WGS sequence"/>
</dbReference>
<organism evidence="1 2">
    <name type="scientific">Vitis vinifera</name>
    <name type="common">Grape</name>
    <dbReference type="NCBI Taxonomy" id="29760"/>
    <lineage>
        <taxon>Eukaryota</taxon>
        <taxon>Viridiplantae</taxon>
        <taxon>Streptophyta</taxon>
        <taxon>Embryophyta</taxon>
        <taxon>Tracheophyta</taxon>
        <taxon>Spermatophyta</taxon>
        <taxon>Magnoliopsida</taxon>
        <taxon>eudicotyledons</taxon>
        <taxon>Gunneridae</taxon>
        <taxon>Pentapetalae</taxon>
        <taxon>rosids</taxon>
        <taxon>Vitales</taxon>
        <taxon>Vitaceae</taxon>
        <taxon>Viteae</taxon>
        <taxon>Vitis</taxon>
    </lineage>
</organism>
<dbReference type="AlphaFoldDB" id="A0A438FCT5"/>
<reference evidence="1 2" key="1">
    <citation type="journal article" date="2018" name="PLoS Genet.">
        <title>Population sequencing reveals clonal diversity and ancestral inbreeding in the grapevine cultivar Chardonnay.</title>
        <authorList>
            <person name="Roach M.J."/>
            <person name="Johnson D.L."/>
            <person name="Bohlmann J."/>
            <person name="van Vuuren H.J."/>
            <person name="Jones S.J."/>
            <person name="Pretorius I.S."/>
            <person name="Schmidt S.A."/>
            <person name="Borneman A.R."/>
        </authorList>
    </citation>
    <scope>NUCLEOTIDE SEQUENCE [LARGE SCALE GENOMIC DNA]</scope>
    <source>
        <strain evidence="2">cv. Chardonnay</strain>
        <tissue evidence="1">Leaf</tissue>
    </source>
</reference>
<name>A0A438FCT5_VITVI</name>